<dbReference type="InterPro" id="IPR000073">
    <property type="entry name" value="AB_hydrolase_1"/>
</dbReference>
<dbReference type="PRINTS" id="PR00111">
    <property type="entry name" value="ABHYDROLASE"/>
</dbReference>
<dbReference type="SUPFAM" id="SSF53474">
    <property type="entry name" value="alpha/beta-Hydrolases"/>
    <property type="match status" value="1"/>
</dbReference>
<dbReference type="PANTHER" id="PTHR43798">
    <property type="entry name" value="MONOACYLGLYCEROL LIPASE"/>
    <property type="match status" value="1"/>
</dbReference>
<keyword evidence="3" id="KW-1185">Reference proteome</keyword>
<reference evidence="2 3" key="1">
    <citation type="journal article" date="2015" name="Genome Announc.">
        <title>Draft Genome Sequence and Gene Annotation of the Entomopathogenic Fungus Verticillium hemipterigenum.</title>
        <authorList>
            <person name="Horn F."/>
            <person name="Habel A."/>
            <person name="Scharf D.H."/>
            <person name="Dworschak J."/>
            <person name="Brakhage A.A."/>
            <person name="Guthke R."/>
            <person name="Hertweck C."/>
            <person name="Linde J."/>
        </authorList>
    </citation>
    <scope>NUCLEOTIDE SEQUENCE [LARGE SCALE GENOMIC DNA]</scope>
</reference>
<evidence type="ECO:0000313" key="2">
    <source>
        <dbReference type="EMBL" id="CEJ92055.1"/>
    </source>
</evidence>
<dbReference type="Gene3D" id="3.40.50.1820">
    <property type="entry name" value="alpha/beta hydrolase"/>
    <property type="match status" value="1"/>
</dbReference>
<evidence type="ECO:0000259" key="1">
    <source>
        <dbReference type="Pfam" id="PF00561"/>
    </source>
</evidence>
<dbReference type="Proteomes" id="UP000039046">
    <property type="component" value="Unassembled WGS sequence"/>
</dbReference>
<dbReference type="OrthoDB" id="6431331at2759"/>
<dbReference type="Pfam" id="PF00561">
    <property type="entry name" value="Abhydrolase_1"/>
    <property type="match status" value="1"/>
</dbReference>
<dbReference type="EMBL" id="CDHN01000004">
    <property type="protein sequence ID" value="CEJ92055.1"/>
    <property type="molecule type" value="Genomic_DNA"/>
</dbReference>
<name>A0A0A1TLX1_9HYPO</name>
<dbReference type="AlphaFoldDB" id="A0A0A1TLX1"/>
<dbReference type="PANTHER" id="PTHR43798:SF6">
    <property type="entry name" value="HYDROLASE, PUTATIVE (AFU_ORTHOLOGUE AFUA_4G13070)-RELATED"/>
    <property type="match status" value="1"/>
</dbReference>
<dbReference type="InterPro" id="IPR050266">
    <property type="entry name" value="AB_hydrolase_sf"/>
</dbReference>
<proteinExistence type="predicted"/>
<sequence length="277" mass="30770">MDASLHFQEFGQGLPVLLIHGWELSSVSEQSDFEPVLSKIRGLRRIYVDLPGMGKSPANNAQNLDDMYNRLVAFIDTHIGKERFLISGSSAGGHIARGIAQKYKDQADGLLLRVPAVETDNSKRDLDPFEPLITDTQATESLSPADNTLLGGIAIQTAAYIKLFKQKVEQVYHPAESTADMATLNTIRSDPSKYTLSFSTDTIFPAPTLILSGKQDVVTGYRDPYRVLKYYPRATFAALDRATHDLPVDEAENALFAALVKDWIFRVEEWRAAHKQA</sequence>
<dbReference type="STRING" id="1531966.A0A0A1TLX1"/>
<evidence type="ECO:0000313" key="3">
    <source>
        <dbReference type="Proteomes" id="UP000039046"/>
    </source>
</evidence>
<accession>A0A0A1TLX1</accession>
<feature type="domain" description="AB hydrolase-1" evidence="1">
    <location>
        <begin position="15"/>
        <end position="233"/>
    </location>
</feature>
<gene>
    <name evidence="2" type="ORF">VHEMI07733</name>
</gene>
<dbReference type="InterPro" id="IPR029058">
    <property type="entry name" value="AB_hydrolase_fold"/>
</dbReference>
<protein>
    <recommendedName>
        <fullName evidence="1">AB hydrolase-1 domain-containing protein</fullName>
    </recommendedName>
</protein>
<dbReference type="HOGENOM" id="CLU_088923_0_0_1"/>
<organism evidence="2 3">
    <name type="scientific">[Torrubiella] hemipterigena</name>
    <dbReference type="NCBI Taxonomy" id="1531966"/>
    <lineage>
        <taxon>Eukaryota</taxon>
        <taxon>Fungi</taxon>
        <taxon>Dikarya</taxon>
        <taxon>Ascomycota</taxon>
        <taxon>Pezizomycotina</taxon>
        <taxon>Sordariomycetes</taxon>
        <taxon>Hypocreomycetidae</taxon>
        <taxon>Hypocreales</taxon>
        <taxon>Clavicipitaceae</taxon>
        <taxon>Clavicipitaceae incertae sedis</taxon>
        <taxon>'Torrubiella' clade</taxon>
    </lineage>
</organism>